<protein>
    <submittedName>
        <fullName evidence="1">Uncharacterized protein</fullName>
    </submittedName>
</protein>
<evidence type="ECO:0000313" key="2">
    <source>
        <dbReference type="Proteomes" id="UP000325577"/>
    </source>
</evidence>
<sequence length="71" mass="7401">MDIEEADCVDVILLDIEEAGCGVGYMEVILVDILVGIGEAGCVYVILLGIGEAGCGVGWLLFSLLEIEGIV</sequence>
<dbReference type="EMBL" id="CM018032">
    <property type="protein sequence ID" value="KAA8547845.1"/>
    <property type="molecule type" value="Genomic_DNA"/>
</dbReference>
<evidence type="ECO:0000313" key="1">
    <source>
        <dbReference type="EMBL" id="KAA8547845.1"/>
    </source>
</evidence>
<proteinExistence type="predicted"/>
<organism evidence="1 2">
    <name type="scientific">Nyssa sinensis</name>
    <dbReference type="NCBI Taxonomy" id="561372"/>
    <lineage>
        <taxon>Eukaryota</taxon>
        <taxon>Viridiplantae</taxon>
        <taxon>Streptophyta</taxon>
        <taxon>Embryophyta</taxon>
        <taxon>Tracheophyta</taxon>
        <taxon>Spermatophyta</taxon>
        <taxon>Magnoliopsida</taxon>
        <taxon>eudicotyledons</taxon>
        <taxon>Gunneridae</taxon>
        <taxon>Pentapetalae</taxon>
        <taxon>asterids</taxon>
        <taxon>Cornales</taxon>
        <taxon>Nyssaceae</taxon>
        <taxon>Nyssa</taxon>
    </lineage>
</organism>
<dbReference type="AlphaFoldDB" id="A0A5J5BXN7"/>
<gene>
    <name evidence="1" type="ORF">F0562_004274</name>
</gene>
<keyword evidence="2" id="KW-1185">Reference proteome</keyword>
<reference evidence="1 2" key="1">
    <citation type="submission" date="2019-09" db="EMBL/GenBank/DDBJ databases">
        <title>A chromosome-level genome assembly of the Chinese tupelo Nyssa sinensis.</title>
        <authorList>
            <person name="Yang X."/>
            <person name="Kang M."/>
            <person name="Yang Y."/>
            <person name="Xiong H."/>
            <person name="Wang M."/>
            <person name="Zhang Z."/>
            <person name="Wang Z."/>
            <person name="Wu H."/>
            <person name="Ma T."/>
            <person name="Liu J."/>
            <person name="Xi Z."/>
        </authorList>
    </citation>
    <scope>NUCLEOTIDE SEQUENCE [LARGE SCALE GENOMIC DNA]</scope>
    <source>
        <strain evidence="1">J267</strain>
        <tissue evidence="1">Leaf</tissue>
    </source>
</reference>
<dbReference type="Proteomes" id="UP000325577">
    <property type="component" value="Linkage Group LG1"/>
</dbReference>
<name>A0A5J5BXN7_9ASTE</name>
<accession>A0A5J5BXN7</accession>